<organism evidence="2 3">
    <name type="scientific">Ferrimonas aestuarii</name>
    <dbReference type="NCBI Taxonomy" id="2569539"/>
    <lineage>
        <taxon>Bacteria</taxon>
        <taxon>Pseudomonadati</taxon>
        <taxon>Pseudomonadota</taxon>
        <taxon>Gammaproteobacteria</taxon>
        <taxon>Alteromonadales</taxon>
        <taxon>Ferrimonadaceae</taxon>
        <taxon>Ferrimonas</taxon>
    </lineage>
</organism>
<reference evidence="2 3" key="1">
    <citation type="submission" date="2019-04" db="EMBL/GenBank/DDBJ databases">
        <authorList>
            <person name="Hwang J.C."/>
        </authorList>
    </citation>
    <scope>NUCLEOTIDE SEQUENCE [LARGE SCALE GENOMIC DNA]</scope>
    <source>
        <strain evidence="2 3">IMCC35002</strain>
    </source>
</reference>
<feature type="compositionally biased region" description="Basic and acidic residues" evidence="1">
    <location>
        <begin position="8"/>
        <end position="25"/>
    </location>
</feature>
<sequence>MTSTPTSRFEDERFTRDDESQRQAPEKLGGAYGEISQAADKKGVQLFDSYLHAHHIISKSAIDLSNQFIERANDTYQQAVSNLGESATEGATLNSDEIRQQSEELIDGMDLDERQRSLLSAGVDCIHNQEPELAGGTKQHPYTDLLTANNAPALLMAELDHEETFSCSKNLLHQYSDIDNVISDYRDIQAHHLLSGNAADAMTVDLLSIKQHADCVIGSSEYYDSGIEQLLDYSEGMGVVSQEQRQAIDDSLSKQLEFDDEASLDSEHELDWP</sequence>
<dbReference type="Proteomes" id="UP000305675">
    <property type="component" value="Unassembled WGS sequence"/>
</dbReference>
<keyword evidence="3" id="KW-1185">Reference proteome</keyword>
<evidence type="ECO:0000313" key="3">
    <source>
        <dbReference type="Proteomes" id="UP000305675"/>
    </source>
</evidence>
<dbReference type="RefSeq" id="WP_136861702.1">
    <property type="nucleotide sequence ID" value="NZ_SWCJ01000001.1"/>
</dbReference>
<name>A0A4U1BVR1_9GAMM</name>
<evidence type="ECO:0000256" key="1">
    <source>
        <dbReference type="SAM" id="MobiDB-lite"/>
    </source>
</evidence>
<dbReference type="EMBL" id="SWCJ01000001">
    <property type="protein sequence ID" value="TKB58554.1"/>
    <property type="molecule type" value="Genomic_DNA"/>
</dbReference>
<feature type="region of interest" description="Disordered" evidence="1">
    <location>
        <begin position="1"/>
        <end position="30"/>
    </location>
</feature>
<accession>A0A4U1BVR1</accession>
<protein>
    <submittedName>
        <fullName evidence="2">Uncharacterized protein</fullName>
    </submittedName>
</protein>
<gene>
    <name evidence="2" type="ORF">FCL42_02060</name>
</gene>
<evidence type="ECO:0000313" key="2">
    <source>
        <dbReference type="EMBL" id="TKB58554.1"/>
    </source>
</evidence>
<comment type="caution">
    <text evidence="2">The sequence shown here is derived from an EMBL/GenBank/DDBJ whole genome shotgun (WGS) entry which is preliminary data.</text>
</comment>
<dbReference type="AlphaFoldDB" id="A0A4U1BVR1"/>
<proteinExistence type="predicted"/>